<reference evidence="2" key="1">
    <citation type="submission" date="2020-06" db="EMBL/GenBank/DDBJ databases">
        <authorList>
            <consortium name="Plant Systems Biology data submission"/>
        </authorList>
    </citation>
    <scope>NUCLEOTIDE SEQUENCE</scope>
    <source>
        <strain evidence="2">D6</strain>
    </source>
</reference>
<feature type="compositionally biased region" description="Polar residues" evidence="1">
    <location>
        <begin position="26"/>
        <end position="39"/>
    </location>
</feature>
<name>A0A9N8HUH6_9STRA</name>
<evidence type="ECO:0000313" key="2">
    <source>
        <dbReference type="EMBL" id="CAB9526376.1"/>
    </source>
</evidence>
<sequence>MHLLPATVPFIDTIPDCHEERKGRQPRTSTIRRNASTMRTPPRSGKGCSLTLLTTRSNLLKNRADAKLVATTCCRTATCLHGNDNTLSLDLAPQTPSLSVHNDNIFFFNLNLDKLDLIDQIEKGLPQAFALCHKTFEGSPKLTRPGSKQKSYRK</sequence>
<protein>
    <submittedName>
        <fullName evidence="2">Uncharacterized protein</fullName>
    </submittedName>
</protein>
<dbReference type="EMBL" id="CAICTM010001816">
    <property type="protein sequence ID" value="CAB9526376.1"/>
    <property type="molecule type" value="Genomic_DNA"/>
</dbReference>
<evidence type="ECO:0000256" key="1">
    <source>
        <dbReference type="SAM" id="MobiDB-lite"/>
    </source>
</evidence>
<gene>
    <name evidence="2" type="ORF">SEMRO_1818_G299611.1</name>
</gene>
<proteinExistence type="predicted"/>
<accession>A0A9N8HUH6</accession>
<keyword evidence="3" id="KW-1185">Reference proteome</keyword>
<dbReference type="Proteomes" id="UP001153069">
    <property type="component" value="Unassembled WGS sequence"/>
</dbReference>
<dbReference type="AlphaFoldDB" id="A0A9N8HUH6"/>
<comment type="caution">
    <text evidence="2">The sequence shown here is derived from an EMBL/GenBank/DDBJ whole genome shotgun (WGS) entry which is preliminary data.</text>
</comment>
<feature type="region of interest" description="Disordered" evidence="1">
    <location>
        <begin position="20"/>
        <end position="46"/>
    </location>
</feature>
<evidence type="ECO:0000313" key="3">
    <source>
        <dbReference type="Proteomes" id="UP001153069"/>
    </source>
</evidence>
<organism evidence="2 3">
    <name type="scientific">Seminavis robusta</name>
    <dbReference type="NCBI Taxonomy" id="568900"/>
    <lineage>
        <taxon>Eukaryota</taxon>
        <taxon>Sar</taxon>
        <taxon>Stramenopiles</taxon>
        <taxon>Ochrophyta</taxon>
        <taxon>Bacillariophyta</taxon>
        <taxon>Bacillariophyceae</taxon>
        <taxon>Bacillariophycidae</taxon>
        <taxon>Naviculales</taxon>
        <taxon>Naviculaceae</taxon>
        <taxon>Seminavis</taxon>
    </lineage>
</organism>